<dbReference type="OrthoDB" id="1150145at2"/>
<accession>F0R8L5</accession>
<dbReference type="STRING" id="667015.Bacsa_0472"/>
<protein>
    <submittedName>
        <fullName evidence="1">Uncharacterized protein</fullName>
    </submittedName>
</protein>
<dbReference type="eggNOG" id="ENOG5032KXH">
    <property type="taxonomic scope" value="Bacteria"/>
</dbReference>
<dbReference type="HOGENOM" id="CLU_1400039_0_0_10"/>
<keyword evidence="2" id="KW-1185">Reference proteome</keyword>
<name>F0R8L5_PHOSB</name>
<sequence>MDFLKCMNNFPWNRFATVYETNSTGLKGIFIKMFNNLAEVSDYQYVIDRLECQETLYRITPWGLKFYICLLMEGKSNQAILLQNINELFEAANFNVQVDHSTNYKPTKGNLMKYEKIKSKLFDENFDGIMDADYIKTFKSIDRNFMQISIMDLIQQHISLFEDLTKSPNSSIAQSASLLVNSIHNPKKYEFGKL</sequence>
<dbReference type="AlphaFoldDB" id="F0R8L5"/>
<evidence type="ECO:0000313" key="1">
    <source>
        <dbReference type="EMBL" id="ADY35070.1"/>
    </source>
</evidence>
<proteinExistence type="predicted"/>
<gene>
    <name evidence="1" type="ordered locus">Bacsa_0472</name>
</gene>
<dbReference type="RefSeq" id="WP_013616532.1">
    <property type="nucleotide sequence ID" value="NC_015164.1"/>
</dbReference>
<reference evidence="1 2" key="1">
    <citation type="journal article" date="2011" name="Stand. Genomic Sci.">
        <title>Complete genome sequence of Bacteroides salanitronis type strain (BL78).</title>
        <authorList>
            <person name="Gronow S."/>
            <person name="Held B."/>
            <person name="Lucas S."/>
            <person name="Lapidus A."/>
            <person name="Del Rio T.G."/>
            <person name="Nolan M."/>
            <person name="Tice H."/>
            <person name="Deshpande S."/>
            <person name="Cheng J.F."/>
            <person name="Pitluck S."/>
            <person name="Liolios K."/>
            <person name="Pagani I."/>
            <person name="Ivanova N."/>
            <person name="Mavromatis K."/>
            <person name="Pati A."/>
            <person name="Tapia R."/>
            <person name="Han C."/>
            <person name="Goodwin L."/>
            <person name="Chen A."/>
            <person name="Palaniappan K."/>
            <person name="Land M."/>
            <person name="Hauser L."/>
            <person name="Chang Y.J."/>
            <person name="Jeffries C.D."/>
            <person name="Brambilla E.M."/>
            <person name="Rohde M."/>
            <person name="Goker M."/>
            <person name="Detter J.C."/>
            <person name="Woyke T."/>
            <person name="Bristow J."/>
            <person name="Markowitz V."/>
            <person name="Hugenholtz P."/>
            <person name="Kyrpides N.C."/>
            <person name="Klenk H.P."/>
            <person name="Eisen J.A."/>
        </authorList>
    </citation>
    <scope>NUCLEOTIDE SEQUENCE [LARGE SCALE GENOMIC DNA]</scope>
    <source>
        <strain evidence="1 2">DSM 18170</strain>
    </source>
</reference>
<dbReference type="KEGG" id="bsa:Bacsa_0472"/>
<organism evidence="1 2">
    <name type="scientific">Phocaeicola salanitronis (strain DSM 18170 / JCM 13657 / CCUG 60908 / BL78)</name>
    <name type="common">Bacteroides salanitronis</name>
    <dbReference type="NCBI Taxonomy" id="667015"/>
    <lineage>
        <taxon>Bacteria</taxon>
        <taxon>Pseudomonadati</taxon>
        <taxon>Bacteroidota</taxon>
        <taxon>Bacteroidia</taxon>
        <taxon>Bacteroidales</taxon>
        <taxon>Bacteroidaceae</taxon>
        <taxon>Phocaeicola</taxon>
    </lineage>
</organism>
<dbReference type="EMBL" id="CP002530">
    <property type="protein sequence ID" value="ADY35070.1"/>
    <property type="molecule type" value="Genomic_DNA"/>
</dbReference>
<dbReference type="Proteomes" id="UP000007486">
    <property type="component" value="Chromosome"/>
</dbReference>
<evidence type="ECO:0000313" key="2">
    <source>
        <dbReference type="Proteomes" id="UP000007486"/>
    </source>
</evidence>